<accession>A0A6J5M6H1</accession>
<evidence type="ECO:0000313" key="1">
    <source>
        <dbReference type="EMBL" id="CAB4142605.1"/>
    </source>
</evidence>
<gene>
    <name evidence="1" type="ORF">UFOVP435_5</name>
</gene>
<sequence length="371" mass="40410">MALIDEILKRAGAVGRAGRRMMKAPGSRQHGSALEQPQHLTPLERLQAAYPHLDFEIRTSRRGLGPDTLRIGAGGGSGAEGTMAVSSLTPRTAQLMMNPPRIVDRSALGGAVSRGKQTYAPFDDYLVDEDTLANTGNYSVPGDVATTSEIDSIDLKHGSGLGALAYPAGWEYSAMMGWPNIAHTLTGSNTRRRPINMINAFARGLDFNDVLPHTDQKLQGLPFTQRDLMALHPDTQLGLLMADEWDAVTAKMFGPQANANGWLGGTYDLGSRGEPIPLKRLHSEDAAMQSARRVREWLSNYFDKGGVTLPYGATSLRRSAIVDSVEQSLAHGMPEDEIVDHVGHFHPAVTRNIFKKTGGLVRRLRRTVPQR</sequence>
<proteinExistence type="predicted"/>
<dbReference type="EMBL" id="LR796416">
    <property type="protein sequence ID" value="CAB4142605.1"/>
    <property type="molecule type" value="Genomic_DNA"/>
</dbReference>
<protein>
    <submittedName>
        <fullName evidence="1">Uncharacterized protein</fullName>
    </submittedName>
</protein>
<reference evidence="1" key="1">
    <citation type="submission" date="2020-04" db="EMBL/GenBank/DDBJ databases">
        <authorList>
            <person name="Chiriac C."/>
            <person name="Salcher M."/>
            <person name="Ghai R."/>
            <person name="Kavagutti S V."/>
        </authorList>
    </citation>
    <scope>NUCLEOTIDE SEQUENCE</scope>
</reference>
<name>A0A6J5M6H1_9CAUD</name>
<organism evidence="1">
    <name type="scientific">uncultured Caudovirales phage</name>
    <dbReference type="NCBI Taxonomy" id="2100421"/>
    <lineage>
        <taxon>Viruses</taxon>
        <taxon>Duplodnaviria</taxon>
        <taxon>Heunggongvirae</taxon>
        <taxon>Uroviricota</taxon>
        <taxon>Caudoviricetes</taxon>
        <taxon>Peduoviridae</taxon>
        <taxon>Maltschvirus</taxon>
        <taxon>Maltschvirus maltsch</taxon>
    </lineage>
</organism>